<feature type="transmembrane region" description="Helical" evidence="1">
    <location>
        <begin position="39"/>
        <end position="64"/>
    </location>
</feature>
<protein>
    <submittedName>
        <fullName evidence="2">Uncharacterized protein</fullName>
    </submittedName>
</protein>
<feature type="transmembrane region" description="Helical" evidence="1">
    <location>
        <begin position="85"/>
        <end position="105"/>
    </location>
</feature>
<keyword evidence="3" id="KW-1185">Reference proteome</keyword>
<dbReference type="Proteomes" id="UP000683925">
    <property type="component" value="Unassembled WGS sequence"/>
</dbReference>
<comment type="caution">
    <text evidence="2">The sequence shown here is derived from an EMBL/GenBank/DDBJ whole genome shotgun (WGS) entry which is preliminary data.</text>
</comment>
<feature type="transmembrane region" description="Helical" evidence="1">
    <location>
        <begin position="9"/>
        <end position="27"/>
    </location>
</feature>
<accession>A0A8S1SZT0</accession>
<keyword evidence="1" id="KW-0472">Membrane</keyword>
<name>A0A8S1SZT0_PAROT</name>
<evidence type="ECO:0000313" key="3">
    <source>
        <dbReference type="Proteomes" id="UP000683925"/>
    </source>
</evidence>
<evidence type="ECO:0000256" key="1">
    <source>
        <dbReference type="SAM" id="Phobius"/>
    </source>
</evidence>
<evidence type="ECO:0000313" key="2">
    <source>
        <dbReference type="EMBL" id="CAD8144012.1"/>
    </source>
</evidence>
<sequence length="193" mass="22941">MRLKKIKKIRVGFLILILIMIILESLMDTMCVIRKEAHLTLYIFDIVLYALIIYVEALQIDYLVQVIKKQKHPHIRGNLKLYETFVSLSMLFLLNHICFQSYFMYINRGTQECYYLSQEGERKWIIFLFTLFIELLVFIDLLIVCIQVCRIIKKDTIRSSSFLVLHKYFEDYLAQERGSKQPANSSFESLGNF</sequence>
<gene>
    <name evidence="2" type="ORF">POCTA_138.1.T0150341</name>
</gene>
<keyword evidence="1" id="KW-1133">Transmembrane helix</keyword>
<reference evidence="2" key="1">
    <citation type="submission" date="2021-01" db="EMBL/GenBank/DDBJ databases">
        <authorList>
            <consortium name="Genoscope - CEA"/>
            <person name="William W."/>
        </authorList>
    </citation>
    <scope>NUCLEOTIDE SEQUENCE</scope>
</reference>
<proteinExistence type="predicted"/>
<dbReference type="EMBL" id="CAJJDP010000015">
    <property type="protein sequence ID" value="CAD8144012.1"/>
    <property type="molecule type" value="Genomic_DNA"/>
</dbReference>
<keyword evidence="1" id="KW-0812">Transmembrane</keyword>
<organism evidence="2 3">
    <name type="scientific">Paramecium octaurelia</name>
    <dbReference type="NCBI Taxonomy" id="43137"/>
    <lineage>
        <taxon>Eukaryota</taxon>
        <taxon>Sar</taxon>
        <taxon>Alveolata</taxon>
        <taxon>Ciliophora</taxon>
        <taxon>Intramacronucleata</taxon>
        <taxon>Oligohymenophorea</taxon>
        <taxon>Peniculida</taxon>
        <taxon>Parameciidae</taxon>
        <taxon>Paramecium</taxon>
    </lineage>
</organism>
<feature type="transmembrane region" description="Helical" evidence="1">
    <location>
        <begin position="125"/>
        <end position="149"/>
    </location>
</feature>
<dbReference type="AlphaFoldDB" id="A0A8S1SZT0"/>